<feature type="transmembrane region" description="Helical" evidence="1">
    <location>
        <begin position="12"/>
        <end position="34"/>
    </location>
</feature>
<keyword evidence="1" id="KW-0472">Membrane</keyword>
<reference evidence="2" key="1">
    <citation type="submission" date="2023-10" db="EMBL/GenBank/DDBJ databases">
        <title>Genome assembly of Pristionchus species.</title>
        <authorList>
            <person name="Yoshida K."/>
            <person name="Sommer R.J."/>
        </authorList>
    </citation>
    <scope>NUCLEOTIDE SEQUENCE</scope>
    <source>
        <strain evidence="2">RS0144</strain>
    </source>
</reference>
<dbReference type="EMBL" id="BTSX01000001">
    <property type="protein sequence ID" value="GMS82014.1"/>
    <property type="molecule type" value="Genomic_DNA"/>
</dbReference>
<feature type="transmembrane region" description="Helical" evidence="1">
    <location>
        <begin position="255"/>
        <end position="275"/>
    </location>
</feature>
<organism evidence="2 3">
    <name type="scientific">Pristionchus entomophagus</name>
    <dbReference type="NCBI Taxonomy" id="358040"/>
    <lineage>
        <taxon>Eukaryota</taxon>
        <taxon>Metazoa</taxon>
        <taxon>Ecdysozoa</taxon>
        <taxon>Nematoda</taxon>
        <taxon>Chromadorea</taxon>
        <taxon>Rhabditida</taxon>
        <taxon>Rhabditina</taxon>
        <taxon>Diplogasteromorpha</taxon>
        <taxon>Diplogasteroidea</taxon>
        <taxon>Neodiplogasteridae</taxon>
        <taxon>Pristionchus</taxon>
    </lineage>
</organism>
<dbReference type="Pfam" id="PF10326">
    <property type="entry name" value="7TM_GPCR_Str"/>
    <property type="match status" value="2"/>
</dbReference>
<dbReference type="SUPFAM" id="SSF81321">
    <property type="entry name" value="Family A G protein-coupled receptor-like"/>
    <property type="match status" value="1"/>
</dbReference>
<keyword evidence="1" id="KW-0812">Transmembrane</keyword>
<accession>A0AAV5SPE6</accession>
<dbReference type="PANTHER" id="PTHR22943:SF248">
    <property type="entry name" value="SEVEN TM RECEPTOR"/>
    <property type="match status" value="1"/>
</dbReference>
<dbReference type="Proteomes" id="UP001432027">
    <property type="component" value="Unassembled WGS sequence"/>
</dbReference>
<dbReference type="InterPro" id="IPR019428">
    <property type="entry name" value="7TM_GPCR_serpentine_rcpt_Str"/>
</dbReference>
<gene>
    <name evidence="2" type="ORF">PENTCL1PPCAC_4189</name>
</gene>
<name>A0AAV5SPE6_9BILA</name>
<evidence type="ECO:0008006" key="4">
    <source>
        <dbReference type="Google" id="ProtNLM"/>
    </source>
</evidence>
<protein>
    <recommendedName>
        <fullName evidence="4">G protein-coupled receptor</fullName>
    </recommendedName>
</protein>
<feature type="non-terminal residue" evidence="2">
    <location>
        <position position="1"/>
    </location>
</feature>
<dbReference type="AlphaFoldDB" id="A0AAV5SPE6"/>
<feature type="transmembrane region" description="Helical" evidence="1">
    <location>
        <begin position="219"/>
        <end position="243"/>
    </location>
</feature>
<feature type="transmembrane region" description="Helical" evidence="1">
    <location>
        <begin position="172"/>
        <end position="198"/>
    </location>
</feature>
<evidence type="ECO:0000256" key="1">
    <source>
        <dbReference type="SAM" id="Phobius"/>
    </source>
</evidence>
<dbReference type="PANTHER" id="PTHR22943">
    <property type="entry name" value="7-TRANSMEMBRANE DOMAIN RECEPTOR C.ELEGANS"/>
    <property type="match status" value="1"/>
</dbReference>
<comment type="caution">
    <text evidence="2">The sequence shown here is derived from an EMBL/GenBank/DDBJ whole genome shotgun (WGS) entry which is preliminary data.</text>
</comment>
<keyword evidence="1" id="KW-1133">Transmembrane helix</keyword>
<feature type="non-terminal residue" evidence="2">
    <location>
        <position position="306"/>
    </location>
</feature>
<evidence type="ECO:0000313" key="3">
    <source>
        <dbReference type="Proteomes" id="UP001432027"/>
    </source>
</evidence>
<evidence type="ECO:0000313" key="2">
    <source>
        <dbReference type="EMBL" id="GMS82014.1"/>
    </source>
</evidence>
<proteinExistence type="predicted"/>
<keyword evidence="3" id="KW-1185">Reference proteome</keyword>
<sequence>IFSFAYTNPFHSLFVGSTTSTSLFSNCLLLFIIYTTSSSHLGPYRSLLAIFAVCDMTTSIMHAVIQPIMHLTSTGFYGFPRHAGNMMIYGVSFDTTLCMMFIATYYQTFLILAYHYVYRYKTVARANAPPELLEIYGMNLSNPNAGFESIVAMRPCSSSSSNLCWHWPTVTAMVGLLSLFGATAAVIFYCIYQTSVAFKSTSNLMTPKTRRMRRDLFKALLIQTAIPCLFSYVPLSFFMLFPIATGIALGDAGNFLFSITVIFPAIDSFFVLFFIPQFRLALIRLFRLPFDGSAEVGSSTEQRDSK</sequence>
<feature type="transmembrane region" description="Helical" evidence="1">
    <location>
        <begin position="46"/>
        <end position="65"/>
    </location>
</feature>